<sequence length="279" mass="32625">MQIFFYPYSEIPEPVQTTANTDTPVAQPEVETNIADQSGKKDEDQNKVGRKKGKKGNEEEIKTITADKPDKNITASTSQVQQPVKETKETKADKLARAEREREKEKEEREKKEKEEREKEEMMKNTPPSIVLLIDEKQYEQNNSGGQLQDKRESRPSEHIVTNTIIRPMIKGRVVFDCLKIMQPVKHGDYIAYIEDVTSFQPEAEWMRLAPLEIKFRLVFPGTLETVHSQWEQLEREKIKRTHDRIRDEDDEERRKQHEQEEVLDEGVGDKKKIPAKKK</sequence>
<protein>
    <submittedName>
        <fullName evidence="2">Uncharacterized protein</fullName>
    </submittedName>
</protein>
<feature type="region of interest" description="Disordered" evidence="1">
    <location>
        <begin position="1"/>
        <end position="127"/>
    </location>
</feature>
<evidence type="ECO:0000313" key="2">
    <source>
        <dbReference type="EMBL" id="KAA6376548.1"/>
    </source>
</evidence>
<feature type="compositionally biased region" description="Basic and acidic residues" evidence="1">
    <location>
        <begin position="245"/>
        <end position="261"/>
    </location>
</feature>
<feature type="compositionally biased region" description="Polar residues" evidence="1">
    <location>
        <begin position="15"/>
        <end position="24"/>
    </location>
</feature>
<evidence type="ECO:0000256" key="1">
    <source>
        <dbReference type="SAM" id="MobiDB-lite"/>
    </source>
</evidence>
<proteinExistence type="predicted"/>
<accession>A0A5J4V1F8</accession>
<dbReference type="EMBL" id="SNRW01010448">
    <property type="protein sequence ID" value="KAA6376548.1"/>
    <property type="molecule type" value="Genomic_DNA"/>
</dbReference>
<feature type="compositionally biased region" description="Polar residues" evidence="1">
    <location>
        <begin position="73"/>
        <end position="84"/>
    </location>
</feature>
<dbReference type="AlphaFoldDB" id="A0A5J4V1F8"/>
<feature type="compositionally biased region" description="Basic and acidic residues" evidence="1">
    <location>
        <begin position="55"/>
        <end position="71"/>
    </location>
</feature>
<gene>
    <name evidence="2" type="ORF">EZS28_027926</name>
</gene>
<name>A0A5J4V1F8_9EUKA</name>
<feature type="compositionally biased region" description="Basic and acidic residues" evidence="1">
    <location>
        <begin position="85"/>
        <end position="123"/>
    </location>
</feature>
<organism evidence="2 3">
    <name type="scientific">Streblomastix strix</name>
    <dbReference type="NCBI Taxonomy" id="222440"/>
    <lineage>
        <taxon>Eukaryota</taxon>
        <taxon>Metamonada</taxon>
        <taxon>Preaxostyla</taxon>
        <taxon>Oxymonadida</taxon>
        <taxon>Streblomastigidae</taxon>
        <taxon>Streblomastix</taxon>
    </lineage>
</organism>
<evidence type="ECO:0000313" key="3">
    <source>
        <dbReference type="Proteomes" id="UP000324800"/>
    </source>
</evidence>
<feature type="region of interest" description="Disordered" evidence="1">
    <location>
        <begin position="240"/>
        <end position="279"/>
    </location>
</feature>
<feature type="compositionally biased region" description="Basic and acidic residues" evidence="1">
    <location>
        <begin position="38"/>
        <end position="47"/>
    </location>
</feature>
<dbReference type="Proteomes" id="UP000324800">
    <property type="component" value="Unassembled WGS sequence"/>
</dbReference>
<reference evidence="2 3" key="1">
    <citation type="submission" date="2019-03" db="EMBL/GenBank/DDBJ databases">
        <title>Single cell metagenomics reveals metabolic interactions within the superorganism composed of flagellate Streblomastix strix and complex community of Bacteroidetes bacteria on its surface.</title>
        <authorList>
            <person name="Treitli S.C."/>
            <person name="Kolisko M."/>
            <person name="Husnik F."/>
            <person name="Keeling P."/>
            <person name="Hampl V."/>
        </authorList>
    </citation>
    <scope>NUCLEOTIDE SEQUENCE [LARGE SCALE GENOMIC DNA]</scope>
    <source>
        <strain evidence="2">ST1C</strain>
    </source>
</reference>
<comment type="caution">
    <text evidence="2">The sequence shown here is derived from an EMBL/GenBank/DDBJ whole genome shotgun (WGS) entry which is preliminary data.</text>
</comment>